<dbReference type="Proteomes" id="UP001175271">
    <property type="component" value="Unassembled WGS sequence"/>
</dbReference>
<dbReference type="AlphaFoldDB" id="A0AA39IGU3"/>
<proteinExistence type="predicted"/>
<evidence type="ECO:0000313" key="2">
    <source>
        <dbReference type="Proteomes" id="UP001175271"/>
    </source>
</evidence>
<name>A0AA39IGU3_9BILA</name>
<sequence length="103" mass="11750">MHHPAVGPIPMKDMCIVVFIEEAGQVLNTKLLAVVAELSFLKRLILAGDMFLLEYCSFLGLGLLNCGSLVQWTYYSYSEASRDEFVEDLLICTFKMRRQQNVR</sequence>
<gene>
    <name evidence="1" type="ORF">QR680_008103</name>
</gene>
<organism evidence="1 2">
    <name type="scientific">Steinernema hermaphroditum</name>
    <dbReference type="NCBI Taxonomy" id="289476"/>
    <lineage>
        <taxon>Eukaryota</taxon>
        <taxon>Metazoa</taxon>
        <taxon>Ecdysozoa</taxon>
        <taxon>Nematoda</taxon>
        <taxon>Chromadorea</taxon>
        <taxon>Rhabditida</taxon>
        <taxon>Tylenchina</taxon>
        <taxon>Panagrolaimomorpha</taxon>
        <taxon>Strongyloidoidea</taxon>
        <taxon>Steinernematidae</taxon>
        <taxon>Steinernema</taxon>
    </lineage>
</organism>
<accession>A0AA39IGU3</accession>
<comment type="caution">
    <text evidence="1">The sequence shown here is derived from an EMBL/GenBank/DDBJ whole genome shotgun (WGS) entry which is preliminary data.</text>
</comment>
<keyword evidence="2" id="KW-1185">Reference proteome</keyword>
<dbReference type="EMBL" id="JAUCMV010000001">
    <property type="protein sequence ID" value="KAK0423360.1"/>
    <property type="molecule type" value="Genomic_DNA"/>
</dbReference>
<evidence type="ECO:0000313" key="1">
    <source>
        <dbReference type="EMBL" id="KAK0423360.1"/>
    </source>
</evidence>
<protein>
    <submittedName>
        <fullName evidence="1">Uncharacterized protein</fullName>
    </submittedName>
</protein>
<reference evidence="1" key="1">
    <citation type="submission" date="2023-06" db="EMBL/GenBank/DDBJ databases">
        <title>Genomic analysis of the entomopathogenic nematode Steinernema hermaphroditum.</title>
        <authorList>
            <person name="Schwarz E.M."/>
            <person name="Heppert J.K."/>
            <person name="Baniya A."/>
            <person name="Schwartz H.T."/>
            <person name="Tan C.-H."/>
            <person name="Antoshechkin I."/>
            <person name="Sternberg P.W."/>
            <person name="Goodrich-Blair H."/>
            <person name="Dillman A.R."/>
        </authorList>
    </citation>
    <scope>NUCLEOTIDE SEQUENCE</scope>
    <source>
        <strain evidence="1">PS9179</strain>
        <tissue evidence="1">Whole animal</tissue>
    </source>
</reference>